<proteinExistence type="predicted"/>
<feature type="coiled-coil region" evidence="1">
    <location>
        <begin position="19"/>
        <end position="105"/>
    </location>
</feature>
<dbReference type="InterPro" id="IPR044069">
    <property type="entry name" value="ZF_C4H2"/>
</dbReference>
<dbReference type="WBParaSite" id="SMUV_0000619101-mRNA-1">
    <property type="protein sequence ID" value="SMUV_0000619101-mRNA-1"/>
    <property type="gene ID" value="SMUV_0000619101"/>
</dbReference>
<evidence type="ECO:0000313" key="3">
    <source>
        <dbReference type="Proteomes" id="UP000046393"/>
    </source>
</evidence>
<protein>
    <submittedName>
        <fullName evidence="4">C4H2-type domain-containing protein</fullName>
    </submittedName>
</protein>
<dbReference type="PANTHER" id="PTHR31058">
    <property type="entry name" value="ZINC FINGER C4H2 DOMAIN-CONTAINING PROTEIN"/>
    <property type="match status" value="1"/>
</dbReference>
<dbReference type="AlphaFoldDB" id="A0A0N5ANK3"/>
<dbReference type="Pfam" id="PF10146">
    <property type="entry name" value="zf-C4H2"/>
    <property type="match status" value="1"/>
</dbReference>
<keyword evidence="3" id="KW-1185">Reference proteome</keyword>
<reference evidence="4" key="1">
    <citation type="submission" date="2017-02" db="UniProtKB">
        <authorList>
            <consortium name="WormBaseParasite"/>
        </authorList>
    </citation>
    <scope>IDENTIFICATION</scope>
</reference>
<evidence type="ECO:0000256" key="1">
    <source>
        <dbReference type="SAM" id="Coils"/>
    </source>
</evidence>
<dbReference type="PROSITE" id="PS51896">
    <property type="entry name" value="ZF_C4H2"/>
    <property type="match status" value="1"/>
</dbReference>
<keyword evidence="1" id="KW-0175">Coiled coil</keyword>
<sequence>MPSSSTMDLNTLSSELHKIALARIKLEDLNKRRNELLSELADFQQTKKFIDEAQKTITELNEEKDSHSEMIQQINLDKQELEKVMNSAKEDRRQMEESISKKYDEIYRLLEQTNELARENGLAEEELISPSIVPPNKFTNITIASVPSILRQFKSMQPMVPAGMFNFDPMLLQTSPTIARPAAPQSLSHFVPIPSMSKVDHQSPPMKTCQSCFQQIHRNAPICPMCKCKSRSKNPKKPKRKAAE</sequence>
<name>A0A0N5ANK3_9BILA</name>
<dbReference type="InterPro" id="IPR018482">
    <property type="entry name" value="Znf-C4H2"/>
</dbReference>
<evidence type="ECO:0000313" key="4">
    <source>
        <dbReference type="WBParaSite" id="SMUV_0000619101-mRNA-1"/>
    </source>
</evidence>
<dbReference type="Proteomes" id="UP000046393">
    <property type="component" value="Unplaced"/>
</dbReference>
<accession>A0A0N5ANK3</accession>
<evidence type="ECO:0000259" key="2">
    <source>
        <dbReference type="PROSITE" id="PS51896"/>
    </source>
</evidence>
<feature type="domain" description="C4H2-type" evidence="2">
    <location>
        <begin position="201"/>
        <end position="243"/>
    </location>
</feature>
<dbReference type="PANTHER" id="PTHR31058:SF10">
    <property type="entry name" value="C4H2-TYPE DOMAIN-CONTAINING PROTEIN"/>
    <property type="match status" value="1"/>
</dbReference>
<organism evidence="3 4">
    <name type="scientific">Syphacia muris</name>
    <dbReference type="NCBI Taxonomy" id="451379"/>
    <lineage>
        <taxon>Eukaryota</taxon>
        <taxon>Metazoa</taxon>
        <taxon>Ecdysozoa</taxon>
        <taxon>Nematoda</taxon>
        <taxon>Chromadorea</taxon>
        <taxon>Rhabditida</taxon>
        <taxon>Spirurina</taxon>
        <taxon>Oxyuridomorpha</taxon>
        <taxon>Oxyuroidea</taxon>
        <taxon>Oxyuridae</taxon>
        <taxon>Syphacia</taxon>
    </lineage>
</organism>
<dbReference type="GO" id="GO:0045666">
    <property type="term" value="P:positive regulation of neuron differentiation"/>
    <property type="evidence" value="ECO:0007669"/>
    <property type="project" value="TreeGrafter"/>
</dbReference>
<dbReference type="GO" id="GO:0005634">
    <property type="term" value="C:nucleus"/>
    <property type="evidence" value="ECO:0007669"/>
    <property type="project" value="TreeGrafter"/>
</dbReference>